<feature type="compositionally biased region" description="Basic residues" evidence="1">
    <location>
        <begin position="118"/>
        <end position="127"/>
    </location>
</feature>
<comment type="caution">
    <text evidence="2">The sequence shown here is derived from an EMBL/GenBank/DDBJ whole genome shotgun (WGS) entry which is preliminary data.</text>
</comment>
<sequence length="174" mass="19188">MLAGEHSSTGSGEPEVDSFERRPREALEHTDREMRDEHAGLDRTLEVITHAAVDLIPGVEHAGITLAACRARVESRAATSKLPKHIDELQHRVQDGPCTHSVREHTTIRVDDMTSSRAGRRSRRRPPRWAPGRCRRSGSSSPMTPSALNPHSSRPNAFDDTSISVGAPWPPMPL</sequence>
<feature type="compositionally biased region" description="Basic and acidic residues" evidence="1">
    <location>
        <begin position="18"/>
        <end position="40"/>
    </location>
</feature>
<dbReference type="PATRIC" id="fig|1278076.4.peg.1861"/>
<reference evidence="2 3" key="1">
    <citation type="journal article" date="2013" name="Genome Announc.">
        <title>Draft Genome Sequence of Rhodococcus ruber Strain BKS 20-38.</title>
        <authorList>
            <person name="Bala M."/>
            <person name="Kumar S."/>
            <person name="Raghava G.P."/>
            <person name="Mayilraj S."/>
        </authorList>
    </citation>
    <scope>NUCLEOTIDE SEQUENCE [LARGE SCALE GENOMIC DNA]</scope>
    <source>
        <strain evidence="2 3">BKS 20-38</strain>
    </source>
</reference>
<organism evidence="2 3">
    <name type="scientific">Rhodococcus ruber BKS 20-38</name>
    <dbReference type="NCBI Taxonomy" id="1278076"/>
    <lineage>
        <taxon>Bacteria</taxon>
        <taxon>Bacillati</taxon>
        <taxon>Actinomycetota</taxon>
        <taxon>Actinomycetes</taxon>
        <taxon>Mycobacteriales</taxon>
        <taxon>Nocardiaceae</taxon>
        <taxon>Rhodococcus</taxon>
    </lineage>
</organism>
<keyword evidence="3" id="KW-1185">Reference proteome</keyword>
<gene>
    <name evidence="2" type="ORF">G352_08947</name>
</gene>
<feature type="compositionally biased region" description="Polar residues" evidence="1">
    <location>
        <begin position="1"/>
        <end position="11"/>
    </location>
</feature>
<dbReference type="InterPro" id="IPR029016">
    <property type="entry name" value="GAF-like_dom_sf"/>
</dbReference>
<feature type="compositionally biased region" description="Polar residues" evidence="1">
    <location>
        <begin position="142"/>
        <end position="164"/>
    </location>
</feature>
<name>M2YUA7_9NOCA</name>
<evidence type="ECO:0000313" key="2">
    <source>
        <dbReference type="EMBL" id="EME65525.1"/>
    </source>
</evidence>
<proteinExistence type="predicted"/>
<dbReference type="Gene3D" id="3.30.450.40">
    <property type="match status" value="1"/>
</dbReference>
<dbReference type="Proteomes" id="UP000011731">
    <property type="component" value="Unassembled WGS sequence"/>
</dbReference>
<accession>M2YUA7</accession>
<feature type="region of interest" description="Disordered" evidence="1">
    <location>
        <begin position="1"/>
        <end position="40"/>
    </location>
</feature>
<protein>
    <submittedName>
        <fullName evidence="2">RNA binding sensor regulator</fullName>
    </submittedName>
</protein>
<feature type="region of interest" description="Disordered" evidence="1">
    <location>
        <begin position="110"/>
        <end position="174"/>
    </location>
</feature>
<evidence type="ECO:0000313" key="3">
    <source>
        <dbReference type="Proteomes" id="UP000011731"/>
    </source>
</evidence>
<dbReference type="AlphaFoldDB" id="M2YUA7"/>
<evidence type="ECO:0000256" key="1">
    <source>
        <dbReference type="SAM" id="MobiDB-lite"/>
    </source>
</evidence>
<dbReference type="EMBL" id="AOEX01000031">
    <property type="protein sequence ID" value="EME65525.1"/>
    <property type="molecule type" value="Genomic_DNA"/>
</dbReference>